<evidence type="ECO:0000313" key="2">
    <source>
        <dbReference type="Proteomes" id="UP000442990"/>
    </source>
</evidence>
<dbReference type="AlphaFoldDB" id="A0A7J5D999"/>
<comment type="caution">
    <text evidence="1">The sequence shown here is derived from an EMBL/GenBank/DDBJ whole genome shotgun (WGS) entry which is preliminary data.</text>
</comment>
<reference evidence="1 2" key="1">
    <citation type="submission" date="2019-09" db="EMBL/GenBank/DDBJ databases">
        <title>Isolation and identification of active actinomycetes.</title>
        <authorList>
            <person name="Yu Z."/>
            <person name="Han C."/>
            <person name="Yu B."/>
        </authorList>
    </citation>
    <scope>NUCLEOTIDE SEQUENCE [LARGE SCALE GENOMIC DNA]</scope>
    <source>
        <strain evidence="1 2">NEAU-H2</strain>
    </source>
</reference>
<sequence length="38" mass="4295">MRQVAAESLGEVCFRHNGRRANGLEVKLSDLVDLHFEP</sequence>
<accession>A0A7J5D999</accession>
<organism evidence="1 2">
    <name type="scientific">Streptomyces triticiradicis</name>
    <dbReference type="NCBI Taxonomy" id="2651189"/>
    <lineage>
        <taxon>Bacteria</taxon>
        <taxon>Bacillati</taxon>
        <taxon>Actinomycetota</taxon>
        <taxon>Actinomycetes</taxon>
        <taxon>Kitasatosporales</taxon>
        <taxon>Streptomycetaceae</taxon>
        <taxon>Streptomyces</taxon>
    </lineage>
</organism>
<dbReference type="Proteomes" id="UP000442990">
    <property type="component" value="Unassembled WGS sequence"/>
</dbReference>
<keyword evidence="2" id="KW-1185">Reference proteome</keyword>
<protein>
    <submittedName>
        <fullName evidence="1">Terminal protein</fullName>
    </submittedName>
</protein>
<name>A0A7J5D999_9ACTN</name>
<gene>
    <name evidence="1" type="ORF">F8144_28465</name>
</gene>
<proteinExistence type="predicted"/>
<dbReference type="EMBL" id="WBKG01000028">
    <property type="protein sequence ID" value="KAB1984269.1"/>
    <property type="molecule type" value="Genomic_DNA"/>
</dbReference>
<evidence type="ECO:0000313" key="1">
    <source>
        <dbReference type="EMBL" id="KAB1984269.1"/>
    </source>
</evidence>